<evidence type="ECO:0000313" key="3">
    <source>
        <dbReference type="Proteomes" id="UP000317933"/>
    </source>
</evidence>
<dbReference type="AlphaFoldDB" id="A0A502HRZ2"/>
<name>A0A502HRZ2_9PSED</name>
<accession>A0A502HRZ2</accession>
<feature type="signal peptide" evidence="1">
    <location>
        <begin position="1"/>
        <end position="21"/>
    </location>
</feature>
<keyword evidence="1" id="KW-0732">Signal</keyword>
<protein>
    <recommendedName>
        <fullName evidence="4">Secreted protein</fullName>
    </recommendedName>
</protein>
<evidence type="ECO:0000256" key="1">
    <source>
        <dbReference type="SAM" id="SignalP"/>
    </source>
</evidence>
<reference evidence="2 3" key="1">
    <citation type="journal article" date="2019" name="Environ. Microbiol.">
        <title>Species interactions and distinct microbial communities in high Arctic permafrost affected cryosols are associated with the CH4 and CO2 gas fluxes.</title>
        <authorList>
            <person name="Altshuler I."/>
            <person name="Hamel J."/>
            <person name="Turney S."/>
            <person name="Magnuson E."/>
            <person name="Levesque R."/>
            <person name="Greer C."/>
            <person name="Whyte L.G."/>
        </authorList>
    </citation>
    <scope>NUCLEOTIDE SEQUENCE [LARGE SCALE GENOMIC DNA]</scope>
    <source>
        <strain evidence="2 3">E3</strain>
    </source>
</reference>
<evidence type="ECO:0000313" key="2">
    <source>
        <dbReference type="EMBL" id="TPG77579.1"/>
    </source>
</evidence>
<evidence type="ECO:0008006" key="4">
    <source>
        <dbReference type="Google" id="ProtNLM"/>
    </source>
</evidence>
<dbReference type="Proteomes" id="UP000317933">
    <property type="component" value="Unassembled WGS sequence"/>
</dbReference>
<sequence length="76" mass="8125">MCGLCCFCRLGISAACPTAFATKPAPTFDRIPIERTRSNVGAGLLAKGPDLTTHLSRRQQKARRQSLICGLLYSGG</sequence>
<comment type="caution">
    <text evidence="2">The sequence shown here is derived from an EMBL/GenBank/DDBJ whole genome shotgun (WGS) entry which is preliminary data.</text>
</comment>
<dbReference type="EMBL" id="RCZE01000006">
    <property type="protein sequence ID" value="TPG77579.1"/>
    <property type="molecule type" value="Genomic_DNA"/>
</dbReference>
<feature type="chain" id="PRO_5021380619" description="Secreted protein" evidence="1">
    <location>
        <begin position="22"/>
        <end position="76"/>
    </location>
</feature>
<organism evidence="2 3">
    <name type="scientific">Pseudomonas arsenicoxydans</name>
    <dbReference type="NCBI Taxonomy" id="702115"/>
    <lineage>
        <taxon>Bacteria</taxon>
        <taxon>Pseudomonadati</taxon>
        <taxon>Pseudomonadota</taxon>
        <taxon>Gammaproteobacteria</taxon>
        <taxon>Pseudomonadales</taxon>
        <taxon>Pseudomonadaceae</taxon>
        <taxon>Pseudomonas</taxon>
    </lineage>
</organism>
<gene>
    <name evidence="2" type="ORF">EAH78_15460</name>
</gene>
<proteinExistence type="predicted"/>